<dbReference type="EMBL" id="HBHT01029153">
    <property type="protein sequence ID" value="CAD9980565.1"/>
    <property type="molecule type" value="Transcribed_RNA"/>
</dbReference>
<sequence length="213" mass="23068">MTNLRSFLSLAFLLTTALQVHLCQGFQIASSPPGVNRFRKEGHAVLSRSTSKKRPQNQLFLAPDSISNAAFLLSDGDVESWREYVPLVVSVGVLLDIVLGSPAANAALSLARSPEEGDDADGPAPSPMELLQRAASGEDVMSGAGVGKNSKERVDTVAVAQRALDKASATKELRAFLEDNKSDWDKIRDVQRQMDLSIAKFDEKIEQQKDESA</sequence>
<reference evidence="2" key="1">
    <citation type="submission" date="2021-01" db="EMBL/GenBank/DDBJ databases">
        <authorList>
            <person name="Corre E."/>
            <person name="Pelletier E."/>
            <person name="Niang G."/>
            <person name="Scheremetjew M."/>
            <person name="Finn R."/>
            <person name="Kale V."/>
            <person name="Holt S."/>
            <person name="Cochrane G."/>
            <person name="Meng A."/>
            <person name="Brown T."/>
            <person name="Cohen L."/>
        </authorList>
    </citation>
    <scope>NUCLEOTIDE SEQUENCE</scope>
    <source>
        <strain evidence="2">CCMP125</strain>
    </source>
</reference>
<gene>
    <name evidence="2" type="ORF">APAL1065_LOCUS19578</name>
</gene>
<feature type="signal peptide" evidence="1">
    <location>
        <begin position="1"/>
        <end position="25"/>
    </location>
</feature>
<feature type="chain" id="PRO_5031170987" evidence="1">
    <location>
        <begin position="26"/>
        <end position="213"/>
    </location>
</feature>
<keyword evidence="1" id="KW-0732">Signal</keyword>
<evidence type="ECO:0000256" key="1">
    <source>
        <dbReference type="SAM" id="SignalP"/>
    </source>
</evidence>
<evidence type="ECO:0000313" key="2">
    <source>
        <dbReference type="EMBL" id="CAD9980565.1"/>
    </source>
</evidence>
<dbReference type="AlphaFoldDB" id="A0A7S2YKA2"/>
<protein>
    <submittedName>
        <fullName evidence="2">Uncharacterized protein</fullName>
    </submittedName>
</protein>
<proteinExistence type="predicted"/>
<accession>A0A7S2YKA2</accession>
<organism evidence="2">
    <name type="scientific">Entomoneis paludosa</name>
    <dbReference type="NCBI Taxonomy" id="265537"/>
    <lineage>
        <taxon>Eukaryota</taxon>
        <taxon>Sar</taxon>
        <taxon>Stramenopiles</taxon>
        <taxon>Ochrophyta</taxon>
        <taxon>Bacillariophyta</taxon>
        <taxon>Bacillariophyceae</taxon>
        <taxon>Bacillariophycidae</taxon>
        <taxon>Entomoneidaceae</taxon>
        <taxon>Entomoneis</taxon>
    </lineage>
</organism>
<name>A0A7S2YKA2_9STRA</name>